<keyword evidence="3" id="KW-1185">Reference proteome</keyword>
<evidence type="ECO:0000313" key="3">
    <source>
        <dbReference type="Proteomes" id="UP001295444"/>
    </source>
</evidence>
<sequence length="226" mass="26677">MAPMYANGYMYIFEQENILTPFQTNIAFYRRYIDDIIMNWNGTPDSTTHMLETINNLDTPVRLTMTTDTQTVHFLDIRLYKEDNTIAYTLFSKPTNRNTILHATSHHLRHLINSLPHSQFLRVIPNNSNINNTHIQLQQMWDKFKSGGYSNKILQAALDKCYVTSTTELPKEKRLVFPSTYTTMSHHLKKSLDHNWRIMRNDLIQSSITIHEIFGYRLHTLINTWR</sequence>
<proteinExistence type="predicted"/>
<evidence type="ECO:0008006" key="4">
    <source>
        <dbReference type="Google" id="ProtNLM"/>
    </source>
</evidence>
<dbReference type="Proteomes" id="UP001295444">
    <property type="component" value="Chromosome 07"/>
</dbReference>
<organism evidence="1 3">
    <name type="scientific">Pelobates cultripes</name>
    <name type="common">Western spadefoot toad</name>
    <dbReference type="NCBI Taxonomy" id="61616"/>
    <lineage>
        <taxon>Eukaryota</taxon>
        <taxon>Metazoa</taxon>
        <taxon>Chordata</taxon>
        <taxon>Craniata</taxon>
        <taxon>Vertebrata</taxon>
        <taxon>Euteleostomi</taxon>
        <taxon>Amphibia</taxon>
        <taxon>Batrachia</taxon>
        <taxon>Anura</taxon>
        <taxon>Pelobatoidea</taxon>
        <taxon>Pelobatidae</taxon>
        <taxon>Pelobates</taxon>
    </lineage>
</organism>
<dbReference type="PANTHER" id="PTHR21301:SF14">
    <property type="match status" value="1"/>
</dbReference>
<protein>
    <recommendedName>
        <fullName evidence="4">Reverse transcriptase domain-containing protein</fullName>
    </recommendedName>
</protein>
<accession>A0AAD1STN1</accession>
<reference evidence="1" key="1">
    <citation type="submission" date="2022-03" db="EMBL/GenBank/DDBJ databases">
        <authorList>
            <person name="Alioto T."/>
            <person name="Alioto T."/>
            <person name="Gomez Garrido J."/>
        </authorList>
    </citation>
    <scope>NUCLEOTIDE SEQUENCE</scope>
</reference>
<evidence type="ECO:0000313" key="2">
    <source>
        <dbReference type="EMBL" id="CAH2307991.1"/>
    </source>
</evidence>
<dbReference type="AlphaFoldDB" id="A0AAD1STN1"/>
<dbReference type="EMBL" id="OW240918">
    <property type="protein sequence ID" value="CAH2306469.1"/>
    <property type="molecule type" value="Genomic_DNA"/>
</dbReference>
<gene>
    <name evidence="2" type="ORF">PECUL_23A023230</name>
    <name evidence="1" type="ORF">PECUL_23A027054</name>
</gene>
<evidence type="ECO:0000313" key="1">
    <source>
        <dbReference type="EMBL" id="CAH2306469.1"/>
    </source>
</evidence>
<dbReference type="PANTHER" id="PTHR21301">
    <property type="entry name" value="REVERSE TRANSCRIPTASE"/>
    <property type="match status" value="1"/>
</dbReference>
<dbReference type="EMBL" id="OW240918">
    <property type="protein sequence ID" value="CAH2307991.1"/>
    <property type="molecule type" value="Genomic_DNA"/>
</dbReference>
<name>A0AAD1STN1_PELCU</name>